<dbReference type="EMBL" id="BMVG01000003">
    <property type="protein sequence ID" value="GHE00972.1"/>
    <property type="molecule type" value="Genomic_DNA"/>
</dbReference>
<keyword evidence="3" id="KW-1185">Reference proteome</keyword>
<evidence type="ECO:0000313" key="3">
    <source>
        <dbReference type="Proteomes" id="UP000655443"/>
    </source>
</evidence>
<sequence length="276" mass="28531">MATTTEPTTVTARDELHGRFGDLLAAERIKLLSQRSTHILLVLAPVITVCGEWFTCSGVHLAGASAHAAYDPLRGSFNSGTWGFLMVGASILGVLAMSSEYSSGLIRTTFLAVPNRRCVVLAKAVVVTGVTSVVGLVTAIASFVTAQAILSGEHLGISVSRPAVLQGFVASAVILPVCAVVGMAVGTLIRTSVAALFTALLAPVLLGAVPSGSDQLTAALSNSAPQNAWSALTSLGTEWDDVGSFPPTALQSWTALAFWPLLTLLAALIAVRHRDV</sequence>
<keyword evidence="1" id="KW-0812">Transmembrane</keyword>
<reference evidence="2" key="2">
    <citation type="submission" date="2020-09" db="EMBL/GenBank/DDBJ databases">
        <authorList>
            <person name="Sun Q."/>
            <person name="Ohkuma M."/>
        </authorList>
    </citation>
    <scope>NUCLEOTIDE SEQUENCE</scope>
    <source>
        <strain evidence="2">JCM 4714</strain>
    </source>
</reference>
<name>A0A919D1H3_9ACTN</name>
<dbReference type="AlphaFoldDB" id="A0A919D1H3"/>
<keyword evidence="1" id="KW-0472">Membrane</keyword>
<organism evidence="2 3">
    <name type="scientific">Streptomyces alanosinicus</name>
    <dbReference type="NCBI Taxonomy" id="68171"/>
    <lineage>
        <taxon>Bacteria</taxon>
        <taxon>Bacillati</taxon>
        <taxon>Actinomycetota</taxon>
        <taxon>Actinomycetes</taxon>
        <taxon>Kitasatosporales</taxon>
        <taxon>Streptomycetaceae</taxon>
        <taxon>Streptomyces</taxon>
    </lineage>
</organism>
<dbReference type="RefSeq" id="WP_189950291.1">
    <property type="nucleotide sequence ID" value="NZ_BMVG01000003.1"/>
</dbReference>
<proteinExistence type="predicted"/>
<reference evidence="2" key="1">
    <citation type="journal article" date="2014" name="Int. J. Syst. Evol. Microbiol.">
        <title>Complete genome sequence of Corynebacterium casei LMG S-19264T (=DSM 44701T), isolated from a smear-ripened cheese.</title>
        <authorList>
            <consortium name="US DOE Joint Genome Institute (JGI-PGF)"/>
            <person name="Walter F."/>
            <person name="Albersmeier A."/>
            <person name="Kalinowski J."/>
            <person name="Ruckert C."/>
        </authorList>
    </citation>
    <scope>NUCLEOTIDE SEQUENCE</scope>
    <source>
        <strain evidence="2">JCM 4714</strain>
    </source>
</reference>
<feature type="transmembrane region" description="Helical" evidence="1">
    <location>
        <begin position="82"/>
        <end position="99"/>
    </location>
</feature>
<accession>A0A919D1H3</accession>
<feature type="transmembrane region" description="Helical" evidence="1">
    <location>
        <begin position="164"/>
        <end position="186"/>
    </location>
</feature>
<evidence type="ECO:0000256" key="1">
    <source>
        <dbReference type="SAM" id="Phobius"/>
    </source>
</evidence>
<feature type="transmembrane region" description="Helical" evidence="1">
    <location>
        <begin position="120"/>
        <end position="144"/>
    </location>
</feature>
<feature type="transmembrane region" description="Helical" evidence="1">
    <location>
        <begin position="39"/>
        <end position="62"/>
    </location>
</feature>
<gene>
    <name evidence="2" type="ORF">GCM10010339_18150</name>
</gene>
<keyword evidence="1" id="KW-1133">Transmembrane helix</keyword>
<feature type="transmembrane region" description="Helical" evidence="1">
    <location>
        <begin position="250"/>
        <end position="271"/>
    </location>
</feature>
<feature type="transmembrane region" description="Helical" evidence="1">
    <location>
        <begin position="193"/>
        <end position="213"/>
    </location>
</feature>
<dbReference type="Proteomes" id="UP000655443">
    <property type="component" value="Unassembled WGS sequence"/>
</dbReference>
<comment type="caution">
    <text evidence="2">The sequence shown here is derived from an EMBL/GenBank/DDBJ whole genome shotgun (WGS) entry which is preliminary data.</text>
</comment>
<protein>
    <submittedName>
        <fullName evidence="2">ABC transporter</fullName>
    </submittedName>
</protein>
<evidence type="ECO:0000313" key="2">
    <source>
        <dbReference type="EMBL" id="GHE00972.1"/>
    </source>
</evidence>